<gene>
    <name evidence="1" type="ORF">DW192_10165</name>
</gene>
<evidence type="ECO:0000313" key="2">
    <source>
        <dbReference type="Proteomes" id="UP000284548"/>
    </source>
</evidence>
<name>A0A3R6EDP6_9BACT</name>
<evidence type="ECO:0000313" key="1">
    <source>
        <dbReference type="EMBL" id="RHH81416.1"/>
    </source>
</evidence>
<dbReference type="RefSeq" id="WP_118255111.1">
    <property type="nucleotide sequence ID" value="NZ_QRKB01000025.1"/>
</dbReference>
<comment type="caution">
    <text evidence="1">The sequence shown here is derived from an EMBL/GenBank/DDBJ whole genome shotgun (WGS) entry which is preliminary data.</text>
</comment>
<dbReference type="AlphaFoldDB" id="A0A3R6EDP6"/>
<dbReference type="Proteomes" id="UP000284548">
    <property type="component" value="Unassembled WGS sequence"/>
</dbReference>
<organism evidence="1 2">
    <name type="scientific">Segatella copri</name>
    <dbReference type="NCBI Taxonomy" id="165179"/>
    <lineage>
        <taxon>Bacteria</taxon>
        <taxon>Pseudomonadati</taxon>
        <taxon>Bacteroidota</taxon>
        <taxon>Bacteroidia</taxon>
        <taxon>Bacteroidales</taxon>
        <taxon>Prevotellaceae</taxon>
        <taxon>Segatella</taxon>
    </lineage>
</organism>
<sequence length="177" mass="20508">MTDEIKQAIQLLEDNGYKITSPTKEVKDEYTFERAWNLYDKKVGCKAKLEKKWNSMSKKDRKAAIEYIPLYVIATEDKKYRKNFQTFLNQRGWEDEIIGATPPPAAVNENPSEISQLIAKTKAEQNVTNADKDNVFKTRIIGMIELLQKNPHSLCRKQLEIYQANGTLERLGIQWNP</sequence>
<accession>A0A3R6EDP6</accession>
<proteinExistence type="predicted"/>
<protein>
    <submittedName>
        <fullName evidence="1">Uncharacterized protein</fullName>
    </submittedName>
</protein>
<dbReference type="EMBL" id="QRKB01000025">
    <property type="protein sequence ID" value="RHH81416.1"/>
    <property type="molecule type" value="Genomic_DNA"/>
</dbReference>
<reference evidence="1 2" key="1">
    <citation type="submission" date="2018-08" db="EMBL/GenBank/DDBJ databases">
        <title>A genome reference for cultivated species of the human gut microbiota.</title>
        <authorList>
            <person name="Zou Y."/>
            <person name="Xue W."/>
            <person name="Luo G."/>
        </authorList>
    </citation>
    <scope>NUCLEOTIDE SEQUENCE [LARGE SCALE GENOMIC DNA]</scope>
    <source>
        <strain evidence="1 2">AM16-54</strain>
    </source>
</reference>